<dbReference type="VEuPathDB" id="FungiDB:CPAG_05408"/>
<evidence type="ECO:0000256" key="5">
    <source>
        <dbReference type="SAM" id="MobiDB-lite"/>
    </source>
</evidence>
<feature type="region of interest" description="Disordered" evidence="5">
    <location>
        <begin position="1"/>
        <end position="34"/>
    </location>
</feature>
<feature type="compositionally biased region" description="Acidic residues" evidence="5">
    <location>
        <begin position="129"/>
        <end position="138"/>
    </location>
</feature>
<dbReference type="Gene3D" id="6.10.150.10">
    <property type="match status" value="1"/>
</dbReference>
<feature type="compositionally biased region" description="Basic and acidic residues" evidence="5">
    <location>
        <begin position="110"/>
        <end position="124"/>
    </location>
</feature>
<evidence type="ECO:0000313" key="6">
    <source>
        <dbReference type="EMBL" id="KMM69085.1"/>
    </source>
</evidence>
<feature type="repeat" description="RPEL" evidence="4">
    <location>
        <begin position="108"/>
        <end position="133"/>
    </location>
</feature>
<reference evidence="7" key="2">
    <citation type="journal article" date="2009" name="Genome Res.">
        <title>Comparative genomic analyses of the human fungal pathogens Coccidioides and their relatives.</title>
        <authorList>
            <person name="Sharpton T.J."/>
            <person name="Stajich J.E."/>
            <person name="Rounsley S.D."/>
            <person name="Gardner M.J."/>
            <person name="Wortman J.R."/>
            <person name="Jordar V.S."/>
            <person name="Maiti R."/>
            <person name="Kodira C.D."/>
            <person name="Neafsey D.E."/>
            <person name="Zeng Q."/>
            <person name="Hung C.-Y."/>
            <person name="McMahan C."/>
            <person name="Muszewska A."/>
            <person name="Grynberg M."/>
            <person name="Mandel M.A."/>
            <person name="Kellner E.M."/>
            <person name="Barker B.M."/>
            <person name="Galgiani J.N."/>
            <person name="Orbach M.J."/>
            <person name="Kirkland T.N."/>
            <person name="Cole G.T."/>
            <person name="Henn M.R."/>
            <person name="Birren B.W."/>
            <person name="Taylor J.W."/>
        </authorList>
    </citation>
    <scope>NUCLEOTIDE SEQUENCE [LARGE SCALE GENOMIC DNA]</scope>
    <source>
        <strain evidence="7">RMSCC 3488</strain>
    </source>
</reference>
<keyword evidence="3" id="KW-0539">Nucleus</keyword>
<gene>
    <name evidence="6" type="ORF">CPAG_05408</name>
</gene>
<evidence type="ECO:0000256" key="2">
    <source>
        <dbReference type="ARBA" id="ARBA00022737"/>
    </source>
</evidence>
<feature type="compositionally biased region" description="Basic and acidic residues" evidence="5">
    <location>
        <begin position="16"/>
        <end position="26"/>
    </location>
</feature>
<reference evidence="6 7" key="1">
    <citation type="submission" date="2007-06" db="EMBL/GenBank/DDBJ databases">
        <title>The Genome Sequence of Coccidioides posadasii RMSCC_3488.</title>
        <authorList>
            <consortium name="Coccidioides Genome Resources Consortium"/>
            <consortium name="The Broad Institute Genome Sequencing Platform"/>
            <person name="Henn M.R."/>
            <person name="Sykes S."/>
            <person name="Young S."/>
            <person name="Jaffe D."/>
            <person name="Berlin A."/>
            <person name="Alvarez P."/>
            <person name="Butler J."/>
            <person name="Gnerre S."/>
            <person name="Grabherr M."/>
            <person name="Mauceli E."/>
            <person name="Brockman W."/>
            <person name="Kodira C."/>
            <person name="Alvarado L."/>
            <person name="Zeng Q."/>
            <person name="Crawford M."/>
            <person name="Antoine C."/>
            <person name="Devon K."/>
            <person name="Galgiani J."/>
            <person name="Orsborn K."/>
            <person name="Lewis M.L."/>
            <person name="Nusbaum C."/>
            <person name="Galagan J."/>
            <person name="Birren B."/>
        </authorList>
    </citation>
    <scope>NUCLEOTIDE SEQUENCE [LARGE SCALE GENOMIC DNA]</scope>
    <source>
        <strain evidence="6 7">RMSCC 3488</strain>
    </source>
</reference>
<dbReference type="SMART" id="SM00707">
    <property type="entry name" value="RPEL"/>
    <property type="match status" value="3"/>
</dbReference>
<organism evidence="6 7">
    <name type="scientific">Coccidioides posadasii RMSCC 3488</name>
    <dbReference type="NCBI Taxonomy" id="454284"/>
    <lineage>
        <taxon>Eukaryota</taxon>
        <taxon>Fungi</taxon>
        <taxon>Dikarya</taxon>
        <taxon>Ascomycota</taxon>
        <taxon>Pezizomycotina</taxon>
        <taxon>Eurotiomycetes</taxon>
        <taxon>Eurotiomycetidae</taxon>
        <taxon>Onygenales</taxon>
        <taxon>Onygenaceae</taxon>
        <taxon>Coccidioides</taxon>
    </lineage>
</organism>
<sequence>MTDSPLVDESPISPTLERRNSLEKYLQRRPNPQELKDRHILLDTNAAPSLQAAQHELARHRAMDSLKRHLEKRPDRDTLIERNILPSSTAAPALQAHAKELERHMVADSLEHKIQNRPKPEDLIKSGILDEDEDPRKV</sequence>
<dbReference type="PANTHER" id="PTHR22793:SF12">
    <property type="entry name" value="MYOCARDIN-RELATED TRANSCRIPTION FACTOR, ISOFORM H"/>
    <property type="match status" value="1"/>
</dbReference>
<dbReference type="AlphaFoldDB" id="A0A0J6FI77"/>
<dbReference type="Pfam" id="PF02755">
    <property type="entry name" value="RPEL"/>
    <property type="match status" value="3"/>
</dbReference>
<name>A0A0J6FI77_COCPO</name>
<evidence type="ECO:0000256" key="3">
    <source>
        <dbReference type="ARBA" id="ARBA00023242"/>
    </source>
</evidence>
<dbReference type="OrthoDB" id="197676at2759"/>
<dbReference type="InterPro" id="IPR043451">
    <property type="entry name" value="Myocardin-like"/>
</dbReference>
<feature type="region of interest" description="Disordered" evidence="5">
    <location>
        <begin position="110"/>
        <end position="138"/>
    </location>
</feature>
<protein>
    <submittedName>
        <fullName evidence="6">RPEL repeat protein</fullName>
    </submittedName>
</protein>
<proteinExistence type="predicted"/>
<dbReference type="GO" id="GO:0045944">
    <property type="term" value="P:positive regulation of transcription by RNA polymerase II"/>
    <property type="evidence" value="ECO:0007669"/>
    <property type="project" value="TreeGrafter"/>
</dbReference>
<dbReference type="GO" id="GO:0005634">
    <property type="term" value="C:nucleus"/>
    <property type="evidence" value="ECO:0007669"/>
    <property type="project" value="UniProtKB-SubCell"/>
</dbReference>
<dbReference type="Proteomes" id="UP000054567">
    <property type="component" value="Unassembled WGS sequence"/>
</dbReference>
<reference evidence="7" key="3">
    <citation type="journal article" date="2010" name="Genome Res.">
        <title>Population genomic sequencing of Coccidioides fungi reveals recent hybridization and transposon control.</title>
        <authorList>
            <person name="Neafsey D.E."/>
            <person name="Barker B.M."/>
            <person name="Sharpton T.J."/>
            <person name="Stajich J.E."/>
            <person name="Park D.J."/>
            <person name="Whiston E."/>
            <person name="Hung C.-Y."/>
            <person name="McMahan C."/>
            <person name="White J."/>
            <person name="Sykes S."/>
            <person name="Heiman D."/>
            <person name="Young S."/>
            <person name="Zeng Q."/>
            <person name="Abouelleil A."/>
            <person name="Aftuck L."/>
            <person name="Bessette D."/>
            <person name="Brown A."/>
            <person name="FitzGerald M."/>
            <person name="Lui A."/>
            <person name="Macdonald J.P."/>
            <person name="Priest M."/>
            <person name="Orbach M.J."/>
            <person name="Galgiani J.N."/>
            <person name="Kirkland T.N."/>
            <person name="Cole G.T."/>
            <person name="Birren B.W."/>
            <person name="Henn M.R."/>
            <person name="Taylor J.W."/>
            <person name="Rounsley S.D."/>
        </authorList>
    </citation>
    <scope>NUCLEOTIDE SEQUENCE [LARGE SCALE GENOMIC DNA]</scope>
    <source>
        <strain evidence="7">RMSCC 3488</strain>
    </source>
</reference>
<accession>A0A0J6FI77</accession>
<feature type="repeat" description="RPEL" evidence="4">
    <location>
        <begin position="20"/>
        <end position="45"/>
    </location>
</feature>
<dbReference type="Gene3D" id="6.10.140.2040">
    <property type="match status" value="1"/>
</dbReference>
<dbReference type="PANTHER" id="PTHR22793">
    <property type="entry name" value="MYOCARDIN-RELATED TRANSCRIPTION FACTOR-RELATED"/>
    <property type="match status" value="1"/>
</dbReference>
<evidence type="ECO:0000256" key="1">
    <source>
        <dbReference type="ARBA" id="ARBA00004123"/>
    </source>
</evidence>
<comment type="subcellular location">
    <subcellularLocation>
        <location evidence="1">Nucleus</location>
    </subcellularLocation>
</comment>
<evidence type="ECO:0000313" key="7">
    <source>
        <dbReference type="Proteomes" id="UP000054567"/>
    </source>
</evidence>
<keyword evidence="2" id="KW-0677">Repeat</keyword>
<dbReference type="PROSITE" id="PS51073">
    <property type="entry name" value="RPEL"/>
    <property type="match status" value="3"/>
</dbReference>
<feature type="repeat" description="RPEL" evidence="4">
    <location>
        <begin position="64"/>
        <end position="89"/>
    </location>
</feature>
<dbReference type="GO" id="GO:0003713">
    <property type="term" value="F:transcription coactivator activity"/>
    <property type="evidence" value="ECO:0007669"/>
    <property type="project" value="TreeGrafter"/>
</dbReference>
<dbReference type="InterPro" id="IPR004018">
    <property type="entry name" value="RPEL_repeat"/>
</dbReference>
<evidence type="ECO:0000256" key="4">
    <source>
        <dbReference type="PROSITE-ProRule" id="PRU00401"/>
    </source>
</evidence>
<dbReference type="EMBL" id="DS268111">
    <property type="protein sequence ID" value="KMM69085.1"/>
    <property type="molecule type" value="Genomic_DNA"/>
</dbReference>